<dbReference type="RefSeq" id="WP_146523740.1">
    <property type="nucleotide sequence ID" value="NZ_CP151726.1"/>
</dbReference>
<name>A0A5C5ZNY8_9BACT</name>
<dbReference type="GO" id="GO:0120147">
    <property type="term" value="F:formylglycine-generating oxidase activity"/>
    <property type="evidence" value="ECO:0007669"/>
    <property type="project" value="TreeGrafter"/>
</dbReference>
<proteinExistence type="predicted"/>
<feature type="region of interest" description="Disordered" evidence="1">
    <location>
        <begin position="39"/>
        <end position="62"/>
    </location>
</feature>
<organism evidence="3 4">
    <name type="scientific">Stieleria varia</name>
    <dbReference type="NCBI Taxonomy" id="2528005"/>
    <lineage>
        <taxon>Bacteria</taxon>
        <taxon>Pseudomonadati</taxon>
        <taxon>Planctomycetota</taxon>
        <taxon>Planctomycetia</taxon>
        <taxon>Pirellulales</taxon>
        <taxon>Pirellulaceae</taxon>
        <taxon>Stieleria</taxon>
    </lineage>
</organism>
<comment type="caution">
    <text evidence="3">The sequence shown here is derived from an EMBL/GenBank/DDBJ whole genome shotgun (WGS) entry which is preliminary data.</text>
</comment>
<dbReference type="EC" id="2.7.11.1" evidence="3"/>
<dbReference type="Pfam" id="PF03781">
    <property type="entry name" value="FGE-sulfatase"/>
    <property type="match status" value="1"/>
</dbReference>
<protein>
    <submittedName>
        <fullName evidence="3">Serine/threonine-protein kinase pkn1</fullName>
        <ecNumber evidence="3">2.7.11.1</ecNumber>
    </submittedName>
</protein>
<dbReference type="Gene3D" id="3.40.50.300">
    <property type="entry name" value="P-loop containing nucleotide triphosphate hydrolases"/>
    <property type="match status" value="1"/>
</dbReference>
<keyword evidence="3" id="KW-0418">Kinase</keyword>
<feature type="domain" description="Sulfatase-modifying factor enzyme-like" evidence="2">
    <location>
        <begin position="650"/>
        <end position="867"/>
    </location>
</feature>
<dbReference type="InterPro" id="IPR005532">
    <property type="entry name" value="SUMF_dom"/>
</dbReference>
<dbReference type="EMBL" id="SJPN01000027">
    <property type="protein sequence ID" value="TWT89169.1"/>
    <property type="molecule type" value="Genomic_DNA"/>
</dbReference>
<dbReference type="InterPro" id="IPR027417">
    <property type="entry name" value="P-loop_NTPase"/>
</dbReference>
<dbReference type="SUPFAM" id="SSF56436">
    <property type="entry name" value="C-type lectin-like"/>
    <property type="match status" value="1"/>
</dbReference>
<dbReference type="Gene3D" id="3.90.1580.10">
    <property type="entry name" value="paralog of FGE (formylglycine-generating enzyme)"/>
    <property type="match status" value="1"/>
</dbReference>
<keyword evidence="3" id="KW-0808">Transferase</keyword>
<keyword evidence="4" id="KW-1185">Reference proteome</keyword>
<dbReference type="InterPro" id="IPR042095">
    <property type="entry name" value="SUMF_sf"/>
</dbReference>
<evidence type="ECO:0000256" key="1">
    <source>
        <dbReference type="SAM" id="MobiDB-lite"/>
    </source>
</evidence>
<dbReference type="GO" id="GO:0004674">
    <property type="term" value="F:protein serine/threonine kinase activity"/>
    <property type="evidence" value="ECO:0007669"/>
    <property type="project" value="UniProtKB-EC"/>
</dbReference>
<dbReference type="AlphaFoldDB" id="A0A5C5ZNY8"/>
<sequence length="871" mass="99848">MTAVPDQPSRSPFIADQRLLRLRFRPEDRGEALPLLRVNALPQRGMDGEEDNPRKDRNESRWEPLPVRERLSFLGGDSSSGQRRLLCVTAAAGIGKSMALEQLDAAAGAATGSQVVIWTHFSDLPDDWESYVDLPHDGKRHSFFVQRLKTQFAGARKQGFQHLPRRIGDEDAIRDWVLALLRCGQLILAVDGLDEVPEKPGIAKAKQLREFLRQFPRAHCVVGGRPNAITQILWQTLFSRSGKESDASSDWKFALTDLFDDGQVRRALGPERHDQLRFLQGEVQFSGRTIEVLRSLDIETFATLRSLADVYWHGIQKSLEMDSIKEGGKFPSWMTKEQLLILLAAIGVTILMWNRDPHFTDDNDGLPSDLNESIPIPVESDSTKTSESIEHVVDIQELYRRVCDRLSRIHSEWSDLKQIERLSLTKDQIRELVRLNTSYLECSFFRSQDPKRLEWRNVTQRDFFAALWMVNGASDQERAWFHERIDQARDARDTSIAEAWRMVCGMPSEAFALQGKLSNQRWLHLIRPLYQRPDEEWHRSGRPTELMYRCWANLLRRAGFLTTASWSDEDLMWATTAAQHYFYLDQPGDLPSGVTMRDRYAWVVVGGYLREYVMLRKTDPNALTITNEDLETAMRDCNSLAGKQVRVGRAGEKNNVERDYTLPYRFTLCAYAVTNRLYDLFDEHHSSRFGKYTDWSPYPRGPVVNLSWYDSMVFSIWSHSMLPNEWIWEYSSRAESRNPSGGTSRYYWGDEKTKLGDHAWIDENSSEAEDSGTASRKIGEHAHSVGQKTRNDFGLYDTLGNVWEWCMNRYESEEIDWGSGKPTGDYPVARVLRGGSFGNGSFDARCSFRSRLGPSYSVGSSGCRVARAHYP</sequence>
<evidence type="ECO:0000313" key="3">
    <source>
        <dbReference type="EMBL" id="TWT89169.1"/>
    </source>
</evidence>
<dbReference type="InterPro" id="IPR016187">
    <property type="entry name" value="CTDL_fold"/>
</dbReference>
<dbReference type="PANTHER" id="PTHR23150:SF19">
    <property type="entry name" value="FORMYLGLYCINE-GENERATING ENZYME"/>
    <property type="match status" value="1"/>
</dbReference>
<evidence type="ECO:0000259" key="2">
    <source>
        <dbReference type="Pfam" id="PF03781"/>
    </source>
</evidence>
<accession>A0A5C5ZNY8</accession>
<dbReference type="OrthoDB" id="272334at2"/>
<gene>
    <name evidence="3" type="primary">pkn1_7</name>
    <name evidence="3" type="ORF">Pla52n_69020</name>
</gene>
<dbReference type="Proteomes" id="UP000320176">
    <property type="component" value="Unassembled WGS sequence"/>
</dbReference>
<dbReference type="PANTHER" id="PTHR23150">
    <property type="entry name" value="SULFATASE MODIFYING FACTOR 1, 2"/>
    <property type="match status" value="1"/>
</dbReference>
<dbReference type="InterPro" id="IPR051043">
    <property type="entry name" value="Sulfatase_Mod_Factor_Kinase"/>
</dbReference>
<feature type="compositionally biased region" description="Basic and acidic residues" evidence="1">
    <location>
        <begin position="51"/>
        <end position="62"/>
    </location>
</feature>
<reference evidence="3 4" key="1">
    <citation type="submission" date="2019-02" db="EMBL/GenBank/DDBJ databases">
        <title>Deep-cultivation of Planctomycetes and their phenomic and genomic characterization uncovers novel biology.</title>
        <authorList>
            <person name="Wiegand S."/>
            <person name="Jogler M."/>
            <person name="Boedeker C."/>
            <person name="Pinto D."/>
            <person name="Vollmers J."/>
            <person name="Rivas-Marin E."/>
            <person name="Kohn T."/>
            <person name="Peeters S.H."/>
            <person name="Heuer A."/>
            <person name="Rast P."/>
            <person name="Oberbeckmann S."/>
            <person name="Bunk B."/>
            <person name="Jeske O."/>
            <person name="Meyerdierks A."/>
            <person name="Storesund J.E."/>
            <person name="Kallscheuer N."/>
            <person name="Luecker S."/>
            <person name="Lage O.M."/>
            <person name="Pohl T."/>
            <person name="Merkel B.J."/>
            <person name="Hornburger P."/>
            <person name="Mueller R.-W."/>
            <person name="Bruemmer F."/>
            <person name="Labrenz M."/>
            <person name="Spormann A.M."/>
            <person name="Op Den Camp H."/>
            <person name="Overmann J."/>
            <person name="Amann R."/>
            <person name="Jetten M.S.M."/>
            <person name="Mascher T."/>
            <person name="Medema M.H."/>
            <person name="Devos D.P."/>
            <person name="Kaster A.-K."/>
            <person name="Ovreas L."/>
            <person name="Rohde M."/>
            <person name="Galperin M.Y."/>
            <person name="Jogler C."/>
        </authorList>
    </citation>
    <scope>NUCLEOTIDE SEQUENCE [LARGE SCALE GENOMIC DNA]</scope>
    <source>
        <strain evidence="3 4">Pla52n</strain>
    </source>
</reference>
<evidence type="ECO:0000313" key="4">
    <source>
        <dbReference type="Proteomes" id="UP000320176"/>
    </source>
</evidence>